<feature type="non-terminal residue" evidence="2">
    <location>
        <position position="1"/>
    </location>
</feature>
<dbReference type="AlphaFoldDB" id="A0A4Y2QRQ6"/>
<accession>A0A4Y2QRQ6</accession>
<evidence type="ECO:0000313" key="3">
    <source>
        <dbReference type="Proteomes" id="UP000499080"/>
    </source>
</evidence>
<comment type="caution">
    <text evidence="2">The sequence shown here is derived from an EMBL/GenBank/DDBJ whole genome shotgun (WGS) entry which is preliminary data.</text>
</comment>
<proteinExistence type="predicted"/>
<organism evidence="2 3">
    <name type="scientific">Araneus ventricosus</name>
    <name type="common">Orbweaver spider</name>
    <name type="synonym">Epeira ventricosa</name>
    <dbReference type="NCBI Taxonomy" id="182803"/>
    <lineage>
        <taxon>Eukaryota</taxon>
        <taxon>Metazoa</taxon>
        <taxon>Ecdysozoa</taxon>
        <taxon>Arthropoda</taxon>
        <taxon>Chelicerata</taxon>
        <taxon>Arachnida</taxon>
        <taxon>Araneae</taxon>
        <taxon>Araneomorphae</taxon>
        <taxon>Entelegynae</taxon>
        <taxon>Araneoidea</taxon>
        <taxon>Araneidae</taxon>
        <taxon>Araneus</taxon>
    </lineage>
</organism>
<dbReference type="Proteomes" id="UP000499080">
    <property type="component" value="Unassembled WGS sequence"/>
</dbReference>
<keyword evidence="3" id="KW-1185">Reference proteome</keyword>
<evidence type="ECO:0000313" key="2">
    <source>
        <dbReference type="EMBL" id="GBN65991.1"/>
    </source>
</evidence>
<feature type="region of interest" description="Disordered" evidence="1">
    <location>
        <begin position="49"/>
        <end position="75"/>
    </location>
</feature>
<sequence>TLIDSGGLNHLAIERDERMKEKIANSLKHMEMDQSFIDVASTMLGSDFLPGLQKPESTSEDYSNMTTNTNSGVQE</sequence>
<evidence type="ECO:0000256" key="1">
    <source>
        <dbReference type="SAM" id="MobiDB-lite"/>
    </source>
</evidence>
<dbReference type="EMBL" id="BGPR01014623">
    <property type="protein sequence ID" value="GBN65991.1"/>
    <property type="molecule type" value="Genomic_DNA"/>
</dbReference>
<name>A0A4Y2QRQ6_ARAVE</name>
<reference evidence="2 3" key="1">
    <citation type="journal article" date="2019" name="Sci. Rep.">
        <title>Orb-weaving spider Araneus ventricosus genome elucidates the spidroin gene catalogue.</title>
        <authorList>
            <person name="Kono N."/>
            <person name="Nakamura H."/>
            <person name="Ohtoshi R."/>
            <person name="Moran D.A.P."/>
            <person name="Shinohara A."/>
            <person name="Yoshida Y."/>
            <person name="Fujiwara M."/>
            <person name="Mori M."/>
            <person name="Tomita M."/>
            <person name="Arakawa K."/>
        </authorList>
    </citation>
    <scope>NUCLEOTIDE SEQUENCE [LARGE SCALE GENOMIC DNA]</scope>
</reference>
<protein>
    <submittedName>
        <fullName evidence="2">Uncharacterized protein</fullName>
    </submittedName>
</protein>
<gene>
    <name evidence="2" type="ORF">AVEN_185613_1</name>
</gene>
<feature type="compositionally biased region" description="Polar residues" evidence="1">
    <location>
        <begin position="60"/>
        <end position="75"/>
    </location>
</feature>